<dbReference type="SUPFAM" id="SSF69318">
    <property type="entry name" value="Integrin alpha N-terminal domain"/>
    <property type="match status" value="1"/>
</dbReference>
<proteinExistence type="predicted"/>
<dbReference type="EMBL" id="CYSB01000030">
    <property type="protein sequence ID" value="CUH68302.1"/>
    <property type="molecule type" value="Genomic_DNA"/>
</dbReference>
<evidence type="ECO:0000313" key="4">
    <source>
        <dbReference type="EMBL" id="CUH73435.1"/>
    </source>
</evidence>
<reference evidence="3 5" key="1">
    <citation type="submission" date="2015-09" db="EMBL/GenBank/DDBJ databases">
        <authorList>
            <person name="Rodrigo-Torres L."/>
            <person name="Arahal D.R."/>
        </authorList>
    </citation>
    <scope>NUCLEOTIDE SEQUENCE [LARGE SCALE GENOMIC DNA]</scope>
    <source>
        <strain evidence="3 5">CECT 5118</strain>
    </source>
</reference>
<organism evidence="4 6">
    <name type="scientific">Thalassovita autumnalis</name>
    <dbReference type="NCBI Taxonomy" id="2072972"/>
    <lineage>
        <taxon>Bacteria</taxon>
        <taxon>Pseudomonadati</taxon>
        <taxon>Pseudomonadota</taxon>
        <taxon>Alphaproteobacteria</taxon>
        <taxon>Rhodobacterales</taxon>
        <taxon>Roseobacteraceae</taxon>
        <taxon>Thalassovita</taxon>
    </lineage>
</organism>
<evidence type="ECO:0000313" key="5">
    <source>
        <dbReference type="Proteomes" id="UP000051086"/>
    </source>
</evidence>
<dbReference type="Proteomes" id="UP000051887">
    <property type="component" value="Unassembled WGS sequence"/>
</dbReference>
<gene>
    <name evidence="3" type="ORF">TL5118_02565</name>
    <name evidence="4" type="ORF">TL5120_03244</name>
</gene>
<dbReference type="Pfam" id="PF13517">
    <property type="entry name" value="FG-GAP_3"/>
    <property type="match status" value="1"/>
</dbReference>
<protein>
    <submittedName>
        <fullName evidence="4">FG-GAP repeat</fullName>
    </submittedName>
</protein>
<evidence type="ECO:0000256" key="1">
    <source>
        <dbReference type="ARBA" id="ARBA00022729"/>
    </source>
</evidence>
<evidence type="ECO:0000313" key="6">
    <source>
        <dbReference type="Proteomes" id="UP000051887"/>
    </source>
</evidence>
<sequence>MWRAAILTAALGLCGAAALAEAQITSARFDGPTTRYAHGVLGDSVEYGQLVLEVRDGGKRQTVTITLPQDHVFEDLQPRLADVTGDGLPEVVVIETDARQGAALAIYGPKGKLAETPHIGTSNRWLAPIGVADLDGDGAVELAYIDRPHLAKTLRVWRYENGSLRQIANAKGLTNHKIGWDYIAGGIRGCGEDLELVTANAGWTRIVATRLQAGQLISRDLGAYSGPDSLNRAAECR</sequence>
<dbReference type="AlphaFoldDB" id="A0A0P1FJU9"/>
<accession>A0A0P1FJU9</accession>
<dbReference type="InterPro" id="IPR013517">
    <property type="entry name" value="FG-GAP"/>
</dbReference>
<feature type="signal peptide" evidence="2">
    <location>
        <begin position="1"/>
        <end position="22"/>
    </location>
</feature>
<dbReference type="OrthoDB" id="58662at2"/>
<dbReference type="RefSeq" id="WP_058244580.1">
    <property type="nucleotide sequence ID" value="NZ_CYSB01000030.1"/>
</dbReference>
<dbReference type="Proteomes" id="UP000051086">
    <property type="component" value="Unassembled WGS sequence"/>
</dbReference>
<keyword evidence="5" id="KW-1185">Reference proteome</keyword>
<dbReference type="EMBL" id="CYSC01000040">
    <property type="protein sequence ID" value="CUH73435.1"/>
    <property type="molecule type" value="Genomic_DNA"/>
</dbReference>
<name>A0A0P1FJU9_9RHOB</name>
<dbReference type="InterPro" id="IPR028994">
    <property type="entry name" value="Integrin_alpha_N"/>
</dbReference>
<keyword evidence="1 2" id="KW-0732">Signal</keyword>
<reference evidence="4 6" key="2">
    <citation type="submission" date="2015-09" db="EMBL/GenBank/DDBJ databases">
        <authorList>
            <consortium name="Swine Surveillance"/>
        </authorList>
    </citation>
    <scope>NUCLEOTIDE SEQUENCE [LARGE SCALE GENOMIC DNA]</scope>
    <source>
        <strain evidence="4 6">5120</strain>
    </source>
</reference>
<evidence type="ECO:0000313" key="3">
    <source>
        <dbReference type="EMBL" id="CUH68302.1"/>
    </source>
</evidence>
<feature type="chain" id="PRO_5009792410" evidence="2">
    <location>
        <begin position="23"/>
        <end position="237"/>
    </location>
</feature>
<evidence type="ECO:0000256" key="2">
    <source>
        <dbReference type="SAM" id="SignalP"/>
    </source>
</evidence>